<evidence type="ECO:0000256" key="3">
    <source>
        <dbReference type="ARBA" id="ARBA00022827"/>
    </source>
</evidence>
<feature type="compositionally biased region" description="Basic and acidic residues" evidence="6">
    <location>
        <begin position="347"/>
        <end position="366"/>
    </location>
</feature>
<dbReference type="PANTHER" id="PTHR13789:SF318">
    <property type="entry name" value="GERANYLGERANYL DIPHOSPHATE REDUCTASE"/>
    <property type="match status" value="1"/>
</dbReference>
<keyword evidence="3" id="KW-0274">FAD</keyword>
<organism evidence="8 9">
    <name type="scientific">Streptomyces tardus</name>
    <dbReference type="NCBI Taxonomy" id="2780544"/>
    <lineage>
        <taxon>Bacteria</taxon>
        <taxon>Bacillati</taxon>
        <taxon>Actinomycetota</taxon>
        <taxon>Actinomycetes</taxon>
        <taxon>Kitasatosporales</taxon>
        <taxon>Streptomycetaceae</taxon>
        <taxon>Streptomyces</taxon>
    </lineage>
</organism>
<evidence type="ECO:0000256" key="5">
    <source>
        <dbReference type="ARBA" id="ARBA00023033"/>
    </source>
</evidence>
<accession>A0A949JRC1</accession>
<evidence type="ECO:0000313" key="9">
    <source>
        <dbReference type="Proteomes" id="UP000694501"/>
    </source>
</evidence>
<comment type="cofactor">
    <cofactor evidence="1">
        <name>FAD</name>
        <dbReference type="ChEBI" id="CHEBI:57692"/>
    </cofactor>
</comment>
<dbReference type="SUPFAM" id="SSF54373">
    <property type="entry name" value="FAD-linked reductases, C-terminal domain"/>
    <property type="match status" value="1"/>
</dbReference>
<sequence>MSSSHPRIAVVGAGVGGLTLAAALTRAGVPCTVHEQADRLSEVGAGLQLAPNAVRLLHRLGLADTLGQRAVHPLSRDIRRWDDDRLLSRTELGAECEARYGAPYTTVHRADLHTALLAVAGGPVRTGRRLSGLTQRPDGVVLRFADGTVEEADVVVGADGIRSTVRAELTRDAPEFSGQFIYRGLVPAEAVPEAAGEPRVRVWLGPGRHCVCYPVSGGRSLSFAATAPGDGRHEESWTGTAEPGEAVAAYRGWNSTVTSLLAAAGPVGRWALHDRPTLERWSTDRITVLGDAAHPMLPFASQGANQAIEDAMALAACLVRSGSDAPAAALHRYASVRATRTGLLQRSSRERTEAMHLPDGPRQRERDTAFAGAGDLRDEAWLYGYDTLAAVARATG</sequence>
<dbReference type="Pfam" id="PF01494">
    <property type="entry name" value="FAD_binding_3"/>
    <property type="match status" value="1"/>
</dbReference>
<dbReference type="Proteomes" id="UP000694501">
    <property type="component" value="Unassembled WGS sequence"/>
</dbReference>
<keyword evidence="2" id="KW-0285">Flavoprotein</keyword>
<keyword evidence="5 8" id="KW-0503">Monooxygenase</keyword>
<dbReference type="AlphaFoldDB" id="A0A949JRC1"/>
<dbReference type="InterPro" id="IPR036188">
    <property type="entry name" value="FAD/NAD-bd_sf"/>
</dbReference>
<dbReference type="RefSeq" id="WP_211038574.1">
    <property type="nucleotide sequence ID" value="NZ_JAELVF020000001.1"/>
</dbReference>
<dbReference type="GO" id="GO:0071949">
    <property type="term" value="F:FAD binding"/>
    <property type="evidence" value="ECO:0007669"/>
    <property type="project" value="InterPro"/>
</dbReference>
<feature type="domain" description="FAD-binding" evidence="7">
    <location>
        <begin position="8"/>
        <end position="340"/>
    </location>
</feature>
<dbReference type="Gene3D" id="3.50.50.60">
    <property type="entry name" value="FAD/NAD(P)-binding domain"/>
    <property type="match status" value="1"/>
</dbReference>
<name>A0A949JRC1_9ACTN</name>
<evidence type="ECO:0000313" key="8">
    <source>
        <dbReference type="EMBL" id="MBU7598795.1"/>
    </source>
</evidence>
<proteinExistence type="predicted"/>
<dbReference type="InterPro" id="IPR002938">
    <property type="entry name" value="FAD-bd"/>
</dbReference>
<dbReference type="EMBL" id="JAELVF020000001">
    <property type="protein sequence ID" value="MBU7598795.1"/>
    <property type="molecule type" value="Genomic_DNA"/>
</dbReference>
<dbReference type="GO" id="GO:0004497">
    <property type="term" value="F:monooxygenase activity"/>
    <property type="evidence" value="ECO:0007669"/>
    <property type="project" value="UniProtKB-KW"/>
</dbReference>
<reference evidence="8" key="1">
    <citation type="submission" date="2021-06" db="EMBL/GenBank/DDBJ databases">
        <title>Sequencing of actinobacteria type strains.</title>
        <authorList>
            <person name="Nguyen G.-S."/>
            <person name="Wentzel A."/>
        </authorList>
    </citation>
    <scope>NUCLEOTIDE SEQUENCE</scope>
    <source>
        <strain evidence="8">P38-E01</strain>
    </source>
</reference>
<evidence type="ECO:0000256" key="2">
    <source>
        <dbReference type="ARBA" id="ARBA00022630"/>
    </source>
</evidence>
<keyword evidence="9" id="KW-1185">Reference proteome</keyword>
<protein>
    <submittedName>
        <fullName evidence="8">FAD-dependent monooxygenase</fullName>
    </submittedName>
</protein>
<keyword evidence="4" id="KW-0560">Oxidoreductase</keyword>
<comment type="caution">
    <text evidence="8">The sequence shown here is derived from an EMBL/GenBank/DDBJ whole genome shotgun (WGS) entry which is preliminary data.</text>
</comment>
<gene>
    <name evidence="8" type="ORF">JGS22_014535</name>
</gene>
<evidence type="ECO:0000256" key="4">
    <source>
        <dbReference type="ARBA" id="ARBA00023002"/>
    </source>
</evidence>
<evidence type="ECO:0000256" key="6">
    <source>
        <dbReference type="SAM" id="MobiDB-lite"/>
    </source>
</evidence>
<feature type="region of interest" description="Disordered" evidence="6">
    <location>
        <begin position="344"/>
        <end position="366"/>
    </location>
</feature>
<evidence type="ECO:0000259" key="7">
    <source>
        <dbReference type="Pfam" id="PF01494"/>
    </source>
</evidence>
<dbReference type="SUPFAM" id="SSF51905">
    <property type="entry name" value="FAD/NAD(P)-binding domain"/>
    <property type="match status" value="1"/>
</dbReference>
<dbReference type="PANTHER" id="PTHR13789">
    <property type="entry name" value="MONOOXYGENASE"/>
    <property type="match status" value="1"/>
</dbReference>
<evidence type="ECO:0000256" key="1">
    <source>
        <dbReference type="ARBA" id="ARBA00001974"/>
    </source>
</evidence>
<dbReference type="InterPro" id="IPR050493">
    <property type="entry name" value="FAD-dep_Monooxygenase_BioMet"/>
</dbReference>
<dbReference type="PRINTS" id="PR00420">
    <property type="entry name" value="RNGMNOXGNASE"/>
</dbReference>